<comment type="function">
    <text evidence="2">May be involved in the formation or repair of [Fe-S] clusters present in iron-sulfur proteins.</text>
</comment>
<comment type="similarity">
    <text evidence="1">Belongs to the NifU family.</text>
</comment>
<dbReference type="PANTHER" id="PTHR11178">
    <property type="entry name" value="IRON-SULFUR CLUSTER SCAFFOLD PROTEIN NFU-RELATED"/>
    <property type="match status" value="1"/>
</dbReference>
<dbReference type="InterPro" id="IPR001075">
    <property type="entry name" value="NIF_FeS_clus_asmbl_NifU_C"/>
</dbReference>
<proteinExistence type="inferred from homology"/>
<dbReference type="SUPFAM" id="SSF117916">
    <property type="entry name" value="Fe-S cluster assembly (FSCA) domain-like"/>
    <property type="match status" value="1"/>
</dbReference>
<feature type="domain" description="NIF system FeS cluster assembly NifU C-terminal" evidence="3">
    <location>
        <begin position="2"/>
        <end position="64"/>
    </location>
</feature>
<sequence>MIQNEIRPFLKSHDGDIQLVNWEDNGTVTLRLLGACANCPSSEQTLSSLVEKKLKNCCPDVKQVNLVQQVSETLIKQALQILRREKTSDE</sequence>
<dbReference type="GO" id="GO:0016226">
    <property type="term" value="P:iron-sulfur cluster assembly"/>
    <property type="evidence" value="ECO:0007669"/>
    <property type="project" value="InterPro"/>
</dbReference>
<dbReference type="EMBL" id="FOTS01000008">
    <property type="protein sequence ID" value="SFL54397.1"/>
    <property type="molecule type" value="Genomic_DNA"/>
</dbReference>
<evidence type="ECO:0000256" key="1">
    <source>
        <dbReference type="ARBA" id="ARBA00006420"/>
    </source>
</evidence>
<dbReference type="Gene3D" id="3.30.300.130">
    <property type="entry name" value="Fe-S cluster assembly (FSCA)"/>
    <property type="match status" value="1"/>
</dbReference>
<gene>
    <name evidence="4" type="ORF">SAMN04490355_100896</name>
</gene>
<dbReference type="Proteomes" id="UP000199520">
    <property type="component" value="Unassembled WGS sequence"/>
</dbReference>
<accession>A0A1I4IJY7</accession>
<evidence type="ECO:0000313" key="4">
    <source>
        <dbReference type="EMBL" id="SFL54397.1"/>
    </source>
</evidence>
<name>A0A1I4IJY7_9FIRM</name>
<dbReference type="AlphaFoldDB" id="A0A1I4IJY7"/>
<dbReference type="PANTHER" id="PTHR11178:SF25">
    <property type="entry name" value="NIFU-LIKE PROTEIN 3, CHLOROPLASTIC"/>
    <property type="match status" value="1"/>
</dbReference>
<dbReference type="Pfam" id="PF01106">
    <property type="entry name" value="NifU"/>
    <property type="match status" value="1"/>
</dbReference>
<protein>
    <submittedName>
        <fullName evidence="4">NifU-like domain-containing protein</fullName>
    </submittedName>
</protein>
<dbReference type="GO" id="GO:0051536">
    <property type="term" value="F:iron-sulfur cluster binding"/>
    <property type="evidence" value="ECO:0007669"/>
    <property type="project" value="InterPro"/>
</dbReference>
<dbReference type="InterPro" id="IPR034904">
    <property type="entry name" value="FSCA_dom_sf"/>
</dbReference>
<evidence type="ECO:0000256" key="2">
    <source>
        <dbReference type="ARBA" id="ARBA00049958"/>
    </source>
</evidence>
<dbReference type="GO" id="GO:0005506">
    <property type="term" value="F:iron ion binding"/>
    <property type="evidence" value="ECO:0007669"/>
    <property type="project" value="InterPro"/>
</dbReference>
<dbReference type="STRING" id="1123291.SAMN04490355_100896"/>
<reference evidence="5" key="1">
    <citation type="submission" date="2016-10" db="EMBL/GenBank/DDBJ databases">
        <authorList>
            <person name="Varghese N."/>
            <person name="Submissions S."/>
        </authorList>
    </citation>
    <scope>NUCLEOTIDE SEQUENCE [LARGE SCALE GENOMIC DNA]</scope>
    <source>
        <strain evidence="5">DSM 13327</strain>
    </source>
</reference>
<evidence type="ECO:0000259" key="3">
    <source>
        <dbReference type="Pfam" id="PF01106"/>
    </source>
</evidence>
<keyword evidence="5" id="KW-1185">Reference proteome</keyword>
<evidence type="ECO:0000313" key="5">
    <source>
        <dbReference type="Proteomes" id="UP000199520"/>
    </source>
</evidence>
<organism evidence="4 5">
    <name type="scientific">Pelosinus propionicus DSM 13327</name>
    <dbReference type="NCBI Taxonomy" id="1123291"/>
    <lineage>
        <taxon>Bacteria</taxon>
        <taxon>Bacillati</taxon>
        <taxon>Bacillota</taxon>
        <taxon>Negativicutes</taxon>
        <taxon>Selenomonadales</taxon>
        <taxon>Sporomusaceae</taxon>
        <taxon>Pelosinus</taxon>
    </lineage>
</organism>